<name>A0AAX6FZM2_IRIPA</name>
<dbReference type="PANTHER" id="PTHR11654">
    <property type="entry name" value="OLIGOPEPTIDE TRANSPORTER-RELATED"/>
    <property type="match status" value="1"/>
</dbReference>
<dbReference type="GO" id="GO:0016020">
    <property type="term" value="C:membrane"/>
    <property type="evidence" value="ECO:0007669"/>
    <property type="project" value="UniProtKB-SubCell"/>
</dbReference>
<evidence type="ECO:0000256" key="1">
    <source>
        <dbReference type="ARBA" id="ARBA00004141"/>
    </source>
</evidence>
<evidence type="ECO:0000313" key="8">
    <source>
        <dbReference type="EMBL" id="KAJ6821663.1"/>
    </source>
</evidence>
<keyword evidence="4 7" id="KW-1133">Transmembrane helix</keyword>
<organism evidence="8 9">
    <name type="scientific">Iris pallida</name>
    <name type="common">Sweet iris</name>
    <dbReference type="NCBI Taxonomy" id="29817"/>
    <lineage>
        <taxon>Eukaryota</taxon>
        <taxon>Viridiplantae</taxon>
        <taxon>Streptophyta</taxon>
        <taxon>Embryophyta</taxon>
        <taxon>Tracheophyta</taxon>
        <taxon>Spermatophyta</taxon>
        <taxon>Magnoliopsida</taxon>
        <taxon>Liliopsida</taxon>
        <taxon>Asparagales</taxon>
        <taxon>Iridaceae</taxon>
        <taxon>Iridoideae</taxon>
        <taxon>Irideae</taxon>
        <taxon>Iris</taxon>
    </lineage>
</organism>
<keyword evidence="5 7" id="KW-0472">Membrane</keyword>
<proteinExistence type="inferred from homology"/>
<feature type="region of interest" description="Disordered" evidence="6">
    <location>
        <begin position="268"/>
        <end position="316"/>
    </location>
</feature>
<evidence type="ECO:0000256" key="5">
    <source>
        <dbReference type="ARBA" id="ARBA00023136"/>
    </source>
</evidence>
<feature type="transmembrane region" description="Helical" evidence="7">
    <location>
        <begin position="533"/>
        <end position="552"/>
    </location>
</feature>
<keyword evidence="9" id="KW-1185">Reference proteome</keyword>
<feature type="transmembrane region" description="Helical" evidence="7">
    <location>
        <begin position="75"/>
        <end position="98"/>
    </location>
</feature>
<evidence type="ECO:0000256" key="6">
    <source>
        <dbReference type="SAM" id="MobiDB-lite"/>
    </source>
</evidence>
<dbReference type="Proteomes" id="UP001140949">
    <property type="component" value="Unassembled WGS sequence"/>
</dbReference>
<reference evidence="8" key="2">
    <citation type="submission" date="2023-04" db="EMBL/GenBank/DDBJ databases">
        <authorList>
            <person name="Bruccoleri R.E."/>
            <person name="Oakeley E.J."/>
            <person name="Faust A.-M."/>
            <person name="Dessus-Babus S."/>
            <person name="Altorfer M."/>
            <person name="Burckhardt D."/>
            <person name="Oertli M."/>
            <person name="Naumann U."/>
            <person name="Petersen F."/>
            <person name="Wong J."/>
        </authorList>
    </citation>
    <scope>NUCLEOTIDE SEQUENCE</scope>
    <source>
        <strain evidence="8">GSM-AAB239-AS_SAM_17_03QT</strain>
        <tissue evidence="8">Leaf</tissue>
    </source>
</reference>
<comment type="similarity">
    <text evidence="2">Belongs to the major facilitator superfamily. Proton-dependent oligopeptide transporter (POT/PTR) (TC 2.A.17) family.</text>
</comment>
<evidence type="ECO:0000256" key="3">
    <source>
        <dbReference type="ARBA" id="ARBA00022692"/>
    </source>
</evidence>
<dbReference type="InterPro" id="IPR036259">
    <property type="entry name" value="MFS_trans_sf"/>
</dbReference>
<dbReference type="CDD" id="cd17417">
    <property type="entry name" value="MFS_NPF5"/>
    <property type="match status" value="1"/>
</dbReference>
<gene>
    <name evidence="8" type="ORF">M6B38_391975</name>
</gene>
<feature type="transmembrane region" description="Helical" evidence="7">
    <location>
        <begin position="189"/>
        <end position="208"/>
    </location>
</feature>
<feature type="transmembrane region" description="Helical" evidence="7">
    <location>
        <begin position="458"/>
        <end position="477"/>
    </location>
</feature>
<dbReference type="Pfam" id="PF00854">
    <property type="entry name" value="PTR2"/>
    <property type="match status" value="1"/>
</dbReference>
<comment type="caution">
    <text evidence="8">The sequence shown here is derived from an EMBL/GenBank/DDBJ whole genome shotgun (WGS) entry which is preliminary data.</text>
</comment>
<dbReference type="GO" id="GO:0042937">
    <property type="term" value="F:tripeptide transmembrane transporter activity"/>
    <property type="evidence" value="ECO:0007669"/>
    <property type="project" value="InterPro"/>
</dbReference>
<sequence>MESDPLLRRPDHLASGTVVDYRGCPIGRQSTTSSSTGKWNSALFIIGVEMAERSAYFGISTNLIMFLTDHLGQPMASAAAAVNTWYGVAMMTPLLGAYVADSHLGRYRTIVAASLLYLLVGWLGLGMLTMSVVLPNLSPRAQAALFYFSLYLVAFAQGGHKPCVQAFGADQFDEDDPQEGVARSSFFNWWNFGMGASTLGSLLALTYVQDNLGWGLGFGIPCVLMAVAVVVFLMGTRTYRFYELERESPFARIGRAFAELAKKNRGADQSLASSSSEEESGFPLGGGAAKEKRSVQASDIAKPEEEEEDGSSRSTEQLEEAKGVLRLFPIWASCLIFAVVLAQPSTLFTKQGSTMDRRIGSSGFQVPPASLQSLIGVTTVAFIPLYDRVLVPATRKLSGRPSGLTPLQRVGTGIALSVVLMAVAALVERKRLEAARELDGATVPVPVPMSVWWLVPQYVLYGIADVFSVVGLQEFFYDQVPDSLRSLGVALCLSIFGIGSFASSFLVPAIDGATGRAGGSWFSDDLSRAHLDYFYWLLAGLSAVGLCVYLFFAQAHVYKKKVNGGL</sequence>
<comment type="subcellular location">
    <subcellularLocation>
        <location evidence="1">Membrane</location>
        <topology evidence="1">Multi-pass membrane protein</topology>
    </subcellularLocation>
</comment>
<reference evidence="8" key="1">
    <citation type="journal article" date="2023" name="GigaByte">
        <title>Genome assembly of the bearded iris, Iris pallida Lam.</title>
        <authorList>
            <person name="Bruccoleri R.E."/>
            <person name="Oakeley E.J."/>
            <person name="Faust A.M.E."/>
            <person name="Altorfer M."/>
            <person name="Dessus-Babus S."/>
            <person name="Burckhardt D."/>
            <person name="Oertli M."/>
            <person name="Naumann U."/>
            <person name="Petersen F."/>
            <person name="Wong J."/>
        </authorList>
    </citation>
    <scope>NUCLEOTIDE SEQUENCE</scope>
    <source>
        <strain evidence="8">GSM-AAB239-AS_SAM_17_03QT</strain>
    </source>
</reference>
<dbReference type="GO" id="GO:0071916">
    <property type="term" value="F:dipeptide transmembrane transporter activity"/>
    <property type="evidence" value="ECO:0007669"/>
    <property type="project" value="InterPro"/>
</dbReference>
<dbReference type="FunFam" id="1.20.1250.20:FF:000410">
    <property type="entry name" value="POT family protein"/>
    <property type="match status" value="1"/>
</dbReference>
<feature type="transmembrane region" description="Helical" evidence="7">
    <location>
        <begin position="214"/>
        <end position="236"/>
    </location>
</feature>
<feature type="transmembrane region" description="Helical" evidence="7">
    <location>
        <begin position="140"/>
        <end position="156"/>
    </location>
</feature>
<feature type="transmembrane region" description="Helical" evidence="7">
    <location>
        <begin position="110"/>
        <end position="134"/>
    </location>
</feature>
<feature type="transmembrane region" description="Helical" evidence="7">
    <location>
        <begin position="407"/>
        <end position="427"/>
    </location>
</feature>
<dbReference type="Gene3D" id="1.20.1250.20">
    <property type="entry name" value="MFS general substrate transporter like domains"/>
    <property type="match status" value="1"/>
</dbReference>
<protein>
    <submittedName>
        <fullName evidence="8">Uncharacterized protein</fullName>
    </submittedName>
</protein>
<evidence type="ECO:0000256" key="4">
    <source>
        <dbReference type="ARBA" id="ARBA00022989"/>
    </source>
</evidence>
<dbReference type="InterPro" id="IPR000109">
    <property type="entry name" value="POT_fam"/>
</dbReference>
<feature type="transmembrane region" description="Helical" evidence="7">
    <location>
        <begin position="323"/>
        <end position="344"/>
    </location>
</feature>
<feature type="transmembrane region" description="Helical" evidence="7">
    <location>
        <begin position="489"/>
        <end position="513"/>
    </location>
</feature>
<dbReference type="InterPro" id="IPR044739">
    <property type="entry name" value="NRT1/PTR"/>
</dbReference>
<dbReference type="EMBL" id="JANAVB010024995">
    <property type="protein sequence ID" value="KAJ6821663.1"/>
    <property type="molecule type" value="Genomic_DNA"/>
</dbReference>
<feature type="transmembrane region" description="Helical" evidence="7">
    <location>
        <begin position="364"/>
        <end position="386"/>
    </location>
</feature>
<keyword evidence="3 7" id="KW-0812">Transmembrane</keyword>
<dbReference type="SUPFAM" id="SSF103473">
    <property type="entry name" value="MFS general substrate transporter"/>
    <property type="match status" value="1"/>
</dbReference>
<evidence type="ECO:0000256" key="7">
    <source>
        <dbReference type="SAM" id="Phobius"/>
    </source>
</evidence>
<accession>A0AAX6FZM2</accession>
<evidence type="ECO:0000313" key="9">
    <source>
        <dbReference type="Proteomes" id="UP001140949"/>
    </source>
</evidence>
<dbReference type="AlphaFoldDB" id="A0AAX6FZM2"/>
<evidence type="ECO:0000256" key="2">
    <source>
        <dbReference type="ARBA" id="ARBA00005982"/>
    </source>
</evidence>